<feature type="transmembrane region" description="Helical" evidence="12">
    <location>
        <begin position="25"/>
        <end position="46"/>
    </location>
</feature>
<name>A0ABZ2M1C0_9BACT</name>
<feature type="domain" description="K+ potassium transporter C-terminal" evidence="14">
    <location>
        <begin position="496"/>
        <end position="644"/>
    </location>
</feature>
<keyword evidence="6 12" id="KW-0812">Transmembrane</keyword>
<evidence type="ECO:0000256" key="10">
    <source>
        <dbReference type="ARBA" id="ARBA00023065"/>
    </source>
</evidence>
<evidence type="ECO:0000256" key="1">
    <source>
        <dbReference type="ARBA" id="ARBA00004141"/>
    </source>
</evidence>
<comment type="function">
    <text evidence="12">Transport of potassium into the cell. Likely operates as a K(+):H(+) symporter.</text>
</comment>
<keyword evidence="8 12" id="KW-0630">Potassium</keyword>
<evidence type="ECO:0000256" key="9">
    <source>
        <dbReference type="ARBA" id="ARBA00022989"/>
    </source>
</evidence>
<evidence type="ECO:0000256" key="11">
    <source>
        <dbReference type="ARBA" id="ARBA00023136"/>
    </source>
</evidence>
<feature type="transmembrane region" description="Helical" evidence="12">
    <location>
        <begin position="445"/>
        <end position="462"/>
    </location>
</feature>
<feature type="transmembrane region" description="Helical" evidence="12">
    <location>
        <begin position="308"/>
        <end position="333"/>
    </location>
</feature>
<dbReference type="Pfam" id="PF02705">
    <property type="entry name" value="K_trans"/>
    <property type="match status" value="1"/>
</dbReference>
<dbReference type="Pfam" id="PF22776">
    <property type="entry name" value="K_trans_C"/>
    <property type="match status" value="1"/>
</dbReference>
<feature type="transmembrane region" description="Helical" evidence="12">
    <location>
        <begin position="230"/>
        <end position="254"/>
    </location>
</feature>
<comment type="subcellular location">
    <subcellularLocation>
        <location evidence="12">Cell membrane</location>
        <topology evidence="12">Multi-pass membrane protein</topology>
    </subcellularLocation>
    <subcellularLocation>
        <location evidence="1">Membrane</location>
        <topology evidence="1">Multi-pass membrane protein</topology>
    </subcellularLocation>
</comment>
<feature type="transmembrane region" description="Helical" evidence="12">
    <location>
        <begin position="385"/>
        <end position="406"/>
    </location>
</feature>
<feature type="transmembrane region" description="Helical" evidence="12">
    <location>
        <begin position="66"/>
        <end position="86"/>
    </location>
</feature>
<dbReference type="HAMAP" id="MF_01522">
    <property type="entry name" value="Kup"/>
    <property type="match status" value="1"/>
</dbReference>
<feature type="transmembrane region" description="Helical" evidence="12">
    <location>
        <begin position="155"/>
        <end position="177"/>
    </location>
</feature>
<keyword evidence="3 12" id="KW-0813">Transport</keyword>
<keyword evidence="9 12" id="KW-1133">Transmembrane helix</keyword>
<proteinExistence type="inferred from homology"/>
<dbReference type="InterPro" id="IPR003855">
    <property type="entry name" value="K+_transporter"/>
</dbReference>
<dbReference type="Proteomes" id="UP001370348">
    <property type="component" value="Chromosome"/>
</dbReference>
<evidence type="ECO:0000256" key="4">
    <source>
        <dbReference type="ARBA" id="ARBA00022475"/>
    </source>
</evidence>
<evidence type="ECO:0000256" key="8">
    <source>
        <dbReference type="ARBA" id="ARBA00022958"/>
    </source>
</evidence>
<evidence type="ECO:0000256" key="2">
    <source>
        <dbReference type="ARBA" id="ARBA00007019"/>
    </source>
</evidence>
<dbReference type="InterPro" id="IPR023051">
    <property type="entry name" value="Kup"/>
</dbReference>
<reference evidence="15 16" key="1">
    <citation type="submission" date="2021-12" db="EMBL/GenBank/DDBJ databases">
        <title>Discovery of the Pendulisporaceae a myxobacterial family with distinct sporulation behavior and unique specialized metabolism.</title>
        <authorList>
            <person name="Garcia R."/>
            <person name="Popoff A."/>
            <person name="Bader C.D."/>
            <person name="Loehr J."/>
            <person name="Walesch S."/>
            <person name="Walt C."/>
            <person name="Boldt J."/>
            <person name="Bunk B."/>
            <person name="Haeckl F.J.F.P.J."/>
            <person name="Gunesch A.P."/>
            <person name="Birkelbach J."/>
            <person name="Nuebel U."/>
            <person name="Pietschmann T."/>
            <person name="Bach T."/>
            <person name="Mueller R."/>
        </authorList>
    </citation>
    <scope>NUCLEOTIDE SEQUENCE [LARGE SCALE GENOMIC DNA]</scope>
    <source>
        <strain evidence="15 16">MSr11954</strain>
    </source>
</reference>
<dbReference type="InterPro" id="IPR053951">
    <property type="entry name" value="K_trans_N"/>
</dbReference>
<dbReference type="PANTHER" id="PTHR30540">
    <property type="entry name" value="OSMOTIC STRESS POTASSIUM TRANSPORTER"/>
    <property type="match status" value="1"/>
</dbReference>
<keyword evidence="7 12" id="KW-0769">Symport</keyword>
<gene>
    <name evidence="12" type="primary">kup</name>
    <name evidence="15" type="ORF">LZC94_01055</name>
</gene>
<feature type="transmembrane region" description="Helical" evidence="12">
    <location>
        <begin position="266"/>
        <end position="288"/>
    </location>
</feature>
<evidence type="ECO:0000259" key="14">
    <source>
        <dbReference type="Pfam" id="PF22776"/>
    </source>
</evidence>
<organism evidence="15 16">
    <name type="scientific">Pendulispora albinea</name>
    <dbReference type="NCBI Taxonomy" id="2741071"/>
    <lineage>
        <taxon>Bacteria</taxon>
        <taxon>Pseudomonadati</taxon>
        <taxon>Myxococcota</taxon>
        <taxon>Myxococcia</taxon>
        <taxon>Myxococcales</taxon>
        <taxon>Sorangiineae</taxon>
        <taxon>Pendulisporaceae</taxon>
        <taxon>Pendulispora</taxon>
    </lineage>
</organism>
<protein>
    <recommendedName>
        <fullName evidence="12">Probable potassium transport system protein Kup</fullName>
    </recommendedName>
</protein>
<keyword evidence="5 12" id="KW-0633">Potassium transport</keyword>
<comment type="similarity">
    <text evidence="2 12">Belongs to the HAK/KUP transporter (TC 2.A.72) family.</text>
</comment>
<evidence type="ECO:0000256" key="5">
    <source>
        <dbReference type="ARBA" id="ARBA00022538"/>
    </source>
</evidence>
<dbReference type="PANTHER" id="PTHR30540:SF79">
    <property type="entry name" value="LOW AFFINITY POTASSIUM TRANSPORT SYSTEM PROTEIN KUP"/>
    <property type="match status" value="1"/>
</dbReference>
<evidence type="ECO:0000256" key="12">
    <source>
        <dbReference type="HAMAP-Rule" id="MF_01522"/>
    </source>
</evidence>
<evidence type="ECO:0000256" key="6">
    <source>
        <dbReference type="ARBA" id="ARBA00022692"/>
    </source>
</evidence>
<keyword evidence="11 12" id="KW-0472">Membrane</keyword>
<dbReference type="InterPro" id="IPR053952">
    <property type="entry name" value="K_trans_C"/>
</dbReference>
<feature type="transmembrane region" description="Helical" evidence="12">
    <location>
        <begin position="418"/>
        <end position="439"/>
    </location>
</feature>
<evidence type="ECO:0000313" key="15">
    <source>
        <dbReference type="EMBL" id="WXB15868.1"/>
    </source>
</evidence>
<accession>A0ABZ2M1C0</accession>
<evidence type="ECO:0000313" key="16">
    <source>
        <dbReference type="Proteomes" id="UP001370348"/>
    </source>
</evidence>
<dbReference type="EMBL" id="CP089984">
    <property type="protein sequence ID" value="WXB15868.1"/>
    <property type="molecule type" value="Genomic_DNA"/>
</dbReference>
<feature type="transmembrane region" description="Helical" evidence="12">
    <location>
        <begin position="359"/>
        <end position="379"/>
    </location>
</feature>
<dbReference type="RefSeq" id="WP_394825502.1">
    <property type="nucleotide sequence ID" value="NZ_CP089984.1"/>
</dbReference>
<keyword evidence="16" id="KW-1185">Reference proteome</keyword>
<evidence type="ECO:0000259" key="13">
    <source>
        <dbReference type="Pfam" id="PF02705"/>
    </source>
</evidence>
<keyword evidence="10 12" id="KW-0406">Ion transport</keyword>
<feature type="transmembrane region" description="Helical" evidence="12">
    <location>
        <begin position="116"/>
        <end position="135"/>
    </location>
</feature>
<evidence type="ECO:0000256" key="3">
    <source>
        <dbReference type="ARBA" id="ARBA00022448"/>
    </source>
</evidence>
<sequence>MENSPASVPAESSAAVASHTPKASLAVLTLGALGVVFGDIGTSPLYTLRECLHETAHGGRVAAEDVLGLLSLIVWSLAMVVTVKYLTFIMRADNHGEGGIFALLAIVPEKLRASTGALRISAIAIVVVIGAALLYGDGAITPAISVLSAIEGLAIAHPSLEPLVVPLTCAILVALFAVQRRGTGTMGAFFGPIMAAWFFTIGALGVYHIVKRPEVLAALSPHHAVRYFAAHGMPGFLVLGSVVLAVTGGEALYADMGHFGVRPIRIAWLAMVMPALVLCYFGQGALVLSDPSAFENPFFAMVPTGPATLILVALSSAATVIASQALISGAFSLTRQAQQLGYFPRVNIRHTAAHTEGQIYIPQINWLLAAFCLLLVVGFQKSGRLASAYGIAVTGTMMLTSIVYYVVMRHTWKWPTPIALLVLVLFLSFDVPFFLANTMKIVDGGWVPVLIGMAFIGAMLIWSKGRTLVIEQYAQRFGSIHDALPRIIEKAAFRAPGTGVFMASSTQHMPPILAHVVERMHAVSEQVLLLTVITETIPVVPRERRVEVIELPSGFYQVIARYGFMEQPNVPDIVQRAAERKQLRIDPERVTYFLGRERVLGLDTGAMGRVAELIYGYMQRNAIAADLHFQIPVNQVIEIGIQLDL</sequence>
<feature type="domain" description="K+ potassium transporter integral membrane" evidence="13">
    <location>
        <begin position="28"/>
        <end position="479"/>
    </location>
</feature>
<comment type="catalytic activity">
    <reaction evidence="12">
        <text>K(+)(in) + H(+)(in) = K(+)(out) + H(+)(out)</text>
        <dbReference type="Rhea" id="RHEA:28490"/>
        <dbReference type="ChEBI" id="CHEBI:15378"/>
        <dbReference type="ChEBI" id="CHEBI:29103"/>
    </reaction>
</comment>
<keyword evidence="4 12" id="KW-1003">Cell membrane</keyword>
<feature type="transmembrane region" description="Helical" evidence="12">
    <location>
        <begin position="189"/>
        <end position="210"/>
    </location>
</feature>
<evidence type="ECO:0000256" key="7">
    <source>
        <dbReference type="ARBA" id="ARBA00022847"/>
    </source>
</evidence>